<name>A0ABR6PLQ1_9SPHI</name>
<evidence type="ECO:0000313" key="2">
    <source>
        <dbReference type="Proteomes" id="UP000541583"/>
    </source>
</evidence>
<dbReference type="EMBL" id="JACHCB010000008">
    <property type="protein sequence ID" value="MBB6110697.1"/>
    <property type="molecule type" value="Genomic_DNA"/>
</dbReference>
<comment type="caution">
    <text evidence="1">The sequence shown here is derived from an EMBL/GenBank/DDBJ whole genome shotgun (WGS) entry which is preliminary data.</text>
</comment>
<gene>
    <name evidence="1" type="ORF">HDF23_003456</name>
</gene>
<sequence>MTLRGSLSDAKIIILFSTKGLSLWDIFYEIYINYELMDSISLN</sequence>
<proteinExistence type="predicted"/>
<keyword evidence="2" id="KW-1185">Reference proteome</keyword>
<accession>A0ABR6PLQ1</accession>
<evidence type="ECO:0000313" key="1">
    <source>
        <dbReference type="EMBL" id="MBB6110697.1"/>
    </source>
</evidence>
<dbReference type="Proteomes" id="UP000541583">
    <property type="component" value="Unassembled WGS sequence"/>
</dbReference>
<protein>
    <submittedName>
        <fullName evidence="1">Uncharacterized protein</fullName>
    </submittedName>
</protein>
<reference evidence="1 2" key="1">
    <citation type="submission" date="2020-08" db="EMBL/GenBank/DDBJ databases">
        <title>Genomic Encyclopedia of Type Strains, Phase IV (KMG-V): Genome sequencing to study the core and pangenomes of soil and plant-associated prokaryotes.</title>
        <authorList>
            <person name="Whitman W."/>
        </authorList>
    </citation>
    <scope>NUCLEOTIDE SEQUENCE [LARGE SCALE GENOMIC DNA]</scope>
    <source>
        <strain evidence="1 2">ANJLi2</strain>
    </source>
</reference>
<organism evidence="1 2">
    <name type="scientific">Mucilaginibacter lappiensis</name>
    <dbReference type="NCBI Taxonomy" id="354630"/>
    <lineage>
        <taxon>Bacteria</taxon>
        <taxon>Pseudomonadati</taxon>
        <taxon>Bacteroidota</taxon>
        <taxon>Sphingobacteriia</taxon>
        <taxon>Sphingobacteriales</taxon>
        <taxon>Sphingobacteriaceae</taxon>
        <taxon>Mucilaginibacter</taxon>
    </lineage>
</organism>